<sequence length="335" mass="37143">MVVERSEDAMTNQQPPQEEQRHARSSSYRVLGTLAAAQAEDSESEEDPMAWADLEEFGGTKKTLEKPSKKRAVKLTPEEVRAQLHELDEMEAKKPAAAPKKGVMHTIEWLKKHSHGDDDASARRRSHSSSFVRSVLGFFQGGGSRVVDHGDDASADATTDNQLVPLKAPWGQRALGCDWTTLGFALLNQPILDDMKRVRVVIESNELVGATAKALVALAKWLRLFDRHVSHVVTLKEYLLEERTLLAGVGYRVTTLYDSYKEALGAALELIHGDRRDLGDAILRTFADLEAVLTDELAAVKDVISQTLTEEQEYEALSQVFHHLSDDEACGVVPY</sequence>
<dbReference type="AlphaFoldDB" id="A0AAD5Q8X9"/>
<keyword evidence="3" id="KW-1185">Reference proteome</keyword>
<reference evidence="2" key="1">
    <citation type="submission" date="2021-12" db="EMBL/GenBank/DDBJ databases">
        <title>Prjna785345.</title>
        <authorList>
            <person name="Rujirawat T."/>
            <person name="Krajaejun T."/>
        </authorList>
    </citation>
    <scope>NUCLEOTIDE SEQUENCE</scope>
    <source>
        <strain evidence="2">Pi057C3</strain>
    </source>
</reference>
<dbReference type="EMBL" id="JAKCXM010000138">
    <property type="protein sequence ID" value="KAJ0401070.1"/>
    <property type="molecule type" value="Genomic_DNA"/>
</dbReference>
<protein>
    <submittedName>
        <fullName evidence="2">Uncharacterized protein</fullName>
    </submittedName>
</protein>
<evidence type="ECO:0000313" key="2">
    <source>
        <dbReference type="EMBL" id="KAJ0401070.1"/>
    </source>
</evidence>
<evidence type="ECO:0000313" key="3">
    <source>
        <dbReference type="Proteomes" id="UP001209570"/>
    </source>
</evidence>
<organism evidence="2 3">
    <name type="scientific">Pythium insidiosum</name>
    <name type="common">Pythiosis disease agent</name>
    <dbReference type="NCBI Taxonomy" id="114742"/>
    <lineage>
        <taxon>Eukaryota</taxon>
        <taxon>Sar</taxon>
        <taxon>Stramenopiles</taxon>
        <taxon>Oomycota</taxon>
        <taxon>Peronosporomycetes</taxon>
        <taxon>Pythiales</taxon>
        <taxon>Pythiaceae</taxon>
        <taxon>Pythium</taxon>
    </lineage>
</organism>
<name>A0AAD5Q8X9_PYTIN</name>
<feature type="region of interest" description="Disordered" evidence="1">
    <location>
        <begin position="1"/>
        <end position="27"/>
    </location>
</feature>
<comment type="caution">
    <text evidence="2">The sequence shown here is derived from an EMBL/GenBank/DDBJ whole genome shotgun (WGS) entry which is preliminary data.</text>
</comment>
<proteinExistence type="predicted"/>
<evidence type="ECO:0000256" key="1">
    <source>
        <dbReference type="SAM" id="MobiDB-lite"/>
    </source>
</evidence>
<gene>
    <name evidence="2" type="ORF">P43SY_005090</name>
</gene>
<accession>A0AAD5Q8X9</accession>
<dbReference type="Proteomes" id="UP001209570">
    <property type="component" value="Unassembled WGS sequence"/>
</dbReference>